<accession>M7SKC6</accession>
<evidence type="ECO:0000256" key="1">
    <source>
        <dbReference type="ARBA" id="ARBA00004173"/>
    </source>
</evidence>
<name>M7SKC6_EUTLA</name>
<keyword evidence="11" id="KW-1185">Reference proteome</keyword>
<comment type="subcellular location">
    <subcellularLocation>
        <location evidence="1">Mitochondrion</location>
    </subcellularLocation>
</comment>
<dbReference type="OMA" id="GEDIWVF"/>
<evidence type="ECO:0000256" key="2">
    <source>
        <dbReference type="ARBA" id="ARBA00010741"/>
    </source>
</evidence>
<dbReference type="InterPro" id="IPR024629">
    <property type="entry name" value="Ribosomal_mL67"/>
</dbReference>
<proteinExistence type="inferred from homology"/>
<evidence type="ECO:0000256" key="4">
    <source>
        <dbReference type="ARBA" id="ARBA00023015"/>
    </source>
</evidence>
<evidence type="ECO:0000313" key="10">
    <source>
        <dbReference type="EMBL" id="EMR64798.1"/>
    </source>
</evidence>
<keyword evidence="6" id="KW-0804">Transcription</keyword>
<evidence type="ECO:0000256" key="3">
    <source>
        <dbReference type="ARBA" id="ARBA00022980"/>
    </source>
</evidence>
<keyword evidence="3" id="KW-0689">Ribosomal protein</keyword>
<evidence type="ECO:0000256" key="7">
    <source>
        <dbReference type="ARBA" id="ARBA00023274"/>
    </source>
</evidence>
<organism evidence="10 11">
    <name type="scientific">Eutypa lata (strain UCR-EL1)</name>
    <name type="common">Grapevine dieback disease fungus</name>
    <name type="synonym">Eutypa armeniacae</name>
    <dbReference type="NCBI Taxonomy" id="1287681"/>
    <lineage>
        <taxon>Eukaryota</taxon>
        <taxon>Fungi</taxon>
        <taxon>Dikarya</taxon>
        <taxon>Ascomycota</taxon>
        <taxon>Pezizomycotina</taxon>
        <taxon>Sordariomycetes</taxon>
        <taxon>Xylariomycetidae</taxon>
        <taxon>Xylariales</taxon>
        <taxon>Diatrypaceae</taxon>
        <taxon>Eutypa</taxon>
    </lineage>
</organism>
<dbReference type="HOGENOM" id="CLU_052835_2_0_1"/>
<dbReference type="GO" id="GO:0003697">
    <property type="term" value="F:single-stranded DNA binding"/>
    <property type="evidence" value="ECO:0007669"/>
    <property type="project" value="InterPro"/>
</dbReference>
<evidence type="ECO:0000256" key="6">
    <source>
        <dbReference type="ARBA" id="ARBA00023163"/>
    </source>
</evidence>
<sequence length="290" mass="32527">MALCLNSLVARQLGKLSLGISQTSVRLNHSKRKQKERVEPEFAPGHGERIWIFNHFLEGMTVYSHKPVLKANRALKQIPFNGKKLKPSKLRKDYWRPLAMIQLPEGYGEVGRSVYQRMRELKTLHELAWGNGMLYDKATRRTLTRHERGRRLNDQKANTIADVAAVLAGVGKGNKMRPATILADDADEEVDAVAGRPGNTARLSDLEGGLLKATVFWANGLDQNFAQEWPVNVTHATFENSEWQPLEQEVLARLDEGQSEDGQESQKAPSDLVANEELRAGSEETRKPSP</sequence>
<dbReference type="OrthoDB" id="5333655at2759"/>
<dbReference type="GO" id="GO:0003735">
    <property type="term" value="F:structural constituent of ribosome"/>
    <property type="evidence" value="ECO:0007669"/>
    <property type="project" value="TreeGrafter"/>
</dbReference>
<dbReference type="KEGG" id="ela:UCREL1_8242"/>
<dbReference type="Pfam" id="PF12829">
    <property type="entry name" value="Mhr1"/>
    <property type="match status" value="1"/>
</dbReference>
<dbReference type="STRING" id="1287681.M7SKC6"/>
<evidence type="ECO:0000256" key="8">
    <source>
        <dbReference type="ARBA" id="ARBA00035185"/>
    </source>
</evidence>
<dbReference type="eggNOG" id="ENOG502S5F1">
    <property type="taxonomic scope" value="Eukaryota"/>
</dbReference>
<keyword evidence="7" id="KW-0687">Ribonucleoprotein</keyword>
<keyword evidence="5" id="KW-0496">Mitochondrion</keyword>
<dbReference type="GO" id="GO:0005739">
    <property type="term" value="C:mitochondrion"/>
    <property type="evidence" value="ECO:0007669"/>
    <property type="project" value="UniProtKB-SubCell"/>
</dbReference>
<protein>
    <recommendedName>
        <fullName evidence="8">Large ribosomal subunit protein mL67</fullName>
    </recommendedName>
</protein>
<evidence type="ECO:0000313" key="11">
    <source>
        <dbReference type="Proteomes" id="UP000012174"/>
    </source>
</evidence>
<dbReference type="EMBL" id="KB706999">
    <property type="protein sequence ID" value="EMR64798.1"/>
    <property type="molecule type" value="Genomic_DNA"/>
</dbReference>
<feature type="compositionally biased region" description="Basic and acidic residues" evidence="9">
    <location>
        <begin position="276"/>
        <end position="290"/>
    </location>
</feature>
<comment type="similarity">
    <text evidence="2">Belongs to the mitochondrion-specific ribosomal protein mL67 family.</text>
</comment>
<dbReference type="PANTHER" id="PTHR28184">
    <property type="entry name" value="MITOCHONDRIAL HOMOLOGOUS RECOMBINATION PROTEIN 1"/>
    <property type="match status" value="1"/>
</dbReference>
<keyword evidence="4" id="KW-0805">Transcription regulation</keyword>
<dbReference type="Proteomes" id="UP000012174">
    <property type="component" value="Unassembled WGS sequence"/>
</dbReference>
<reference evidence="11" key="1">
    <citation type="journal article" date="2013" name="Genome Announc.">
        <title>Draft genome sequence of the grapevine dieback fungus Eutypa lata UCR-EL1.</title>
        <authorList>
            <person name="Blanco-Ulate B."/>
            <person name="Rolshausen P.E."/>
            <person name="Cantu D."/>
        </authorList>
    </citation>
    <scope>NUCLEOTIDE SEQUENCE [LARGE SCALE GENOMIC DNA]</scope>
    <source>
        <strain evidence="11">UCR-EL1</strain>
    </source>
</reference>
<dbReference type="GO" id="GO:0000150">
    <property type="term" value="F:DNA strand exchange activity"/>
    <property type="evidence" value="ECO:0007669"/>
    <property type="project" value="InterPro"/>
</dbReference>
<dbReference type="GO" id="GO:0005840">
    <property type="term" value="C:ribosome"/>
    <property type="evidence" value="ECO:0007669"/>
    <property type="project" value="UniProtKB-KW"/>
</dbReference>
<gene>
    <name evidence="10" type="ORF">UCREL1_8242</name>
</gene>
<evidence type="ECO:0000256" key="5">
    <source>
        <dbReference type="ARBA" id="ARBA00023128"/>
    </source>
</evidence>
<evidence type="ECO:0000256" key="9">
    <source>
        <dbReference type="SAM" id="MobiDB-lite"/>
    </source>
</evidence>
<dbReference type="GO" id="GO:1990904">
    <property type="term" value="C:ribonucleoprotein complex"/>
    <property type="evidence" value="ECO:0007669"/>
    <property type="project" value="UniProtKB-KW"/>
</dbReference>
<dbReference type="AlphaFoldDB" id="M7SKC6"/>
<feature type="region of interest" description="Disordered" evidence="9">
    <location>
        <begin position="251"/>
        <end position="290"/>
    </location>
</feature>
<dbReference type="PANTHER" id="PTHR28184:SF1">
    <property type="entry name" value="LARGE RIBOSOMAL SUBUNIT PROTEIN ML67"/>
    <property type="match status" value="1"/>
</dbReference>